<feature type="transmembrane region" description="Helical" evidence="11">
    <location>
        <begin position="37"/>
        <end position="56"/>
    </location>
</feature>
<feature type="transmembrane region" description="Helical" evidence="11">
    <location>
        <begin position="92"/>
        <end position="111"/>
    </location>
</feature>
<dbReference type="HAMAP" id="MF_02079">
    <property type="entry name" value="PGT_RodA"/>
    <property type="match status" value="1"/>
</dbReference>
<sequence>MGMIDLSRILRPYPVRPPASGISRRRSLWERLHLDPWLLGMLLALMMAGLMVLYSASGQRIEPVIAQAIRFGVALVVMFLLAQLSPSTLLRWALPVYALGVLLLVAVELVGDVGMGAKRWLVIPGVIRFQPSEMMKLAVPLMVAAYLSRQELPPRLRDIAVCGVLIAVPVVLIAKQPDLGTSLLVTSAAVFVVLLAGLSWRFIAALAVIAAAALPLLWMNLHNYQRQRVLTFLDPNSDPLGSGWNIIQSTTAIGSGGVFGKGWLQGTQSQLEFLPERHTDFIVAVLGEEFGLVGIVAILLLYLLIITRGLWLAAGAQDTFGRLMAGSIILTFFIYVFVNVGMVSGILPVVGVPLPLVSYGGTSSVTLMAGFGILMAIHAHRRLLPR</sequence>
<keyword evidence="2 11" id="KW-1003">Cell membrane</keyword>
<proteinExistence type="inferred from homology"/>
<dbReference type="PANTHER" id="PTHR30474:SF1">
    <property type="entry name" value="PEPTIDOGLYCAN GLYCOSYLTRANSFERASE MRDB"/>
    <property type="match status" value="1"/>
</dbReference>
<feature type="transmembrane region" description="Helical" evidence="11">
    <location>
        <begin position="156"/>
        <end position="173"/>
    </location>
</feature>
<protein>
    <recommendedName>
        <fullName evidence="11">Peptidoglycan glycosyltransferase MrdB</fullName>
        <shortName evidence="11">PGT</shortName>
        <ecNumber evidence="11">2.4.99.28</ecNumber>
    </recommendedName>
    <alternativeName>
        <fullName evidence="11">Cell elongation protein RodA</fullName>
    </alternativeName>
    <alternativeName>
        <fullName evidence="11">Cell wall polymerase</fullName>
    </alternativeName>
    <alternativeName>
        <fullName evidence="11">Peptidoglycan polymerase</fullName>
        <shortName evidence="11">PG polymerase</shortName>
    </alternativeName>
</protein>
<dbReference type="InterPro" id="IPR018365">
    <property type="entry name" value="Cell_cycle_FtsW-rel_CS"/>
</dbReference>
<feature type="transmembrane region" description="Helical" evidence="11">
    <location>
        <begin position="356"/>
        <end position="377"/>
    </location>
</feature>
<evidence type="ECO:0000256" key="9">
    <source>
        <dbReference type="ARBA" id="ARBA00023136"/>
    </source>
</evidence>
<dbReference type="NCBIfam" id="TIGR02210">
    <property type="entry name" value="rodA_shape"/>
    <property type="match status" value="1"/>
</dbReference>
<feature type="transmembrane region" description="Helical" evidence="11">
    <location>
        <begin position="290"/>
        <end position="311"/>
    </location>
</feature>
<evidence type="ECO:0000256" key="1">
    <source>
        <dbReference type="ARBA" id="ARBA00004141"/>
    </source>
</evidence>
<dbReference type="PANTHER" id="PTHR30474">
    <property type="entry name" value="CELL CYCLE PROTEIN"/>
    <property type="match status" value="1"/>
</dbReference>
<comment type="pathway">
    <text evidence="11">Cell wall biogenesis; peptidoglycan biosynthesis.</text>
</comment>
<keyword evidence="10 11" id="KW-0961">Cell wall biogenesis/degradation</keyword>
<evidence type="ECO:0000256" key="10">
    <source>
        <dbReference type="ARBA" id="ARBA00023316"/>
    </source>
</evidence>
<feature type="transmembrane region" description="Helical" evidence="11">
    <location>
        <begin position="68"/>
        <end position="86"/>
    </location>
</feature>
<keyword evidence="4 11" id="KW-0808">Transferase</keyword>
<feature type="transmembrane region" description="Helical" evidence="11">
    <location>
        <begin position="323"/>
        <end position="350"/>
    </location>
</feature>
<dbReference type="InterPro" id="IPR001182">
    <property type="entry name" value="FtsW/RodA"/>
</dbReference>
<dbReference type="InterPro" id="IPR011923">
    <property type="entry name" value="RodA/MrdB"/>
</dbReference>
<organism evidence="12 13">
    <name type="scientific">Halomonas alkalicola</name>
    <dbReference type="NCBI Taxonomy" id="1930622"/>
    <lineage>
        <taxon>Bacteria</taxon>
        <taxon>Pseudomonadati</taxon>
        <taxon>Pseudomonadota</taxon>
        <taxon>Gammaproteobacteria</taxon>
        <taxon>Oceanospirillales</taxon>
        <taxon>Halomonadaceae</taxon>
        <taxon>Halomonas</taxon>
    </lineage>
</organism>
<keyword evidence="13" id="KW-1185">Reference proteome</keyword>
<feature type="transmembrane region" description="Helical" evidence="11">
    <location>
        <begin position="203"/>
        <end position="221"/>
    </location>
</feature>
<evidence type="ECO:0000256" key="8">
    <source>
        <dbReference type="ARBA" id="ARBA00022989"/>
    </source>
</evidence>
<evidence type="ECO:0000256" key="11">
    <source>
        <dbReference type="HAMAP-Rule" id="MF_02079"/>
    </source>
</evidence>
<comment type="similarity">
    <text evidence="11">Belongs to the SEDS family. MrdB/RodA subfamily.</text>
</comment>
<comment type="subcellular location">
    <subcellularLocation>
        <location evidence="11">Cell inner membrane</location>
        <topology evidence="11">Multi-pass membrane protein</topology>
    </subcellularLocation>
    <subcellularLocation>
        <location evidence="1">Membrane</location>
        <topology evidence="1">Multi-pass membrane protein</topology>
    </subcellularLocation>
</comment>
<comment type="catalytic activity">
    <reaction evidence="11">
        <text>[GlcNAc-(1-&gt;4)-Mur2Ac(oyl-L-Ala-gamma-D-Glu-L-Lys-D-Ala-D-Ala)](n)-di-trans,octa-cis-undecaprenyl diphosphate + beta-D-GlcNAc-(1-&gt;4)-Mur2Ac(oyl-L-Ala-gamma-D-Glu-L-Lys-D-Ala-D-Ala)-di-trans,octa-cis-undecaprenyl diphosphate = [GlcNAc-(1-&gt;4)-Mur2Ac(oyl-L-Ala-gamma-D-Glu-L-Lys-D-Ala-D-Ala)](n+1)-di-trans,octa-cis-undecaprenyl diphosphate + di-trans,octa-cis-undecaprenyl diphosphate + H(+)</text>
        <dbReference type="Rhea" id="RHEA:23708"/>
        <dbReference type="Rhea" id="RHEA-COMP:9602"/>
        <dbReference type="Rhea" id="RHEA-COMP:9603"/>
        <dbReference type="ChEBI" id="CHEBI:15378"/>
        <dbReference type="ChEBI" id="CHEBI:58405"/>
        <dbReference type="ChEBI" id="CHEBI:60033"/>
        <dbReference type="ChEBI" id="CHEBI:78435"/>
        <dbReference type="EC" id="2.4.99.28"/>
    </reaction>
</comment>
<keyword evidence="7 11" id="KW-0573">Peptidoglycan synthesis</keyword>
<reference evidence="12 13" key="1">
    <citation type="submission" date="2023-08" db="EMBL/GenBank/DDBJ databases">
        <title>Transcriptome Analysis of Halomonas alkalicola CICC 11012s to Identify the Genes Involved in Alkaline Tolerances.</title>
        <authorList>
            <person name="Zhai L."/>
        </authorList>
    </citation>
    <scope>NUCLEOTIDE SEQUENCE [LARGE SCALE GENOMIC DNA]</scope>
    <source>
        <strain evidence="12 13">CICC 11012s</strain>
    </source>
</reference>
<evidence type="ECO:0000256" key="2">
    <source>
        <dbReference type="ARBA" id="ARBA00022475"/>
    </source>
</evidence>
<gene>
    <name evidence="11 12" type="primary">rodA</name>
    <name evidence="11" type="synonym">mrdB</name>
    <name evidence="12" type="ORF">B6N23_16455</name>
</gene>
<dbReference type="Pfam" id="PF01098">
    <property type="entry name" value="FTSW_RODA_SPOVE"/>
    <property type="match status" value="1"/>
</dbReference>
<dbReference type="EMBL" id="CP131913">
    <property type="protein sequence ID" value="WLI73285.1"/>
    <property type="molecule type" value="Genomic_DNA"/>
</dbReference>
<feature type="transmembrane region" description="Helical" evidence="11">
    <location>
        <begin position="179"/>
        <end position="196"/>
    </location>
</feature>
<keyword evidence="5 11" id="KW-0812">Transmembrane</keyword>
<keyword evidence="9 11" id="KW-0472">Membrane</keyword>
<keyword evidence="3 11" id="KW-0328">Glycosyltransferase</keyword>
<evidence type="ECO:0000256" key="6">
    <source>
        <dbReference type="ARBA" id="ARBA00022960"/>
    </source>
</evidence>
<evidence type="ECO:0000256" key="7">
    <source>
        <dbReference type="ARBA" id="ARBA00022984"/>
    </source>
</evidence>
<accession>A0ABY9H4Q1</accession>
<name>A0ABY9H4Q1_9GAMM</name>
<evidence type="ECO:0000256" key="4">
    <source>
        <dbReference type="ARBA" id="ARBA00022679"/>
    </source>
</evidence>
<dbReference type="RefSeq" id="WP_305500792.1">
    <property type="nucleotide sequence ID" value="NZ_CP131913.1"/>
</dbReference>
<keyword evidence="8 11" id="KW-1133">Transmembrane helix</keyword>
<keyword evidence="6 11" id="KW-0133">Cell shape</keyword>
<dbReference type="Proteomes" id="UP001235344">
    <property type="component" value="Chromosome"/>
</dbReference>
<evidence type="ECO:0000313" key="13">
    <source>
        <dbReference type="Proteomes" id="UP001235344"/>
    </source>
</evidence>
<dbReference type="PROSITE" id="PS00428">
    <property type="entry name" value="FTSW_RODA_SPOVE"/>
    <property type="match status" value="1"/>
</dbReference>
<dbReference type="EC" id="2.4.99.28" evidence="11"/>
<evidence type="ECO:0000256" key="5">
    <source>
        <dbReference type="ARBA" id="ARBA00022692"/>
    </source>
</evidence>
<comment type="function">
    <text evidence="11">Peptidoglycan polymerase that is essential for cell wall elongation.</text>
</comment>
<evidence type="ECO:0000313" key="12">
    <source>
        <dbReference type="EMBL" id="WLI73285.1"/>
    </source>
</evidence>
<keyword evidence="11" id="KW-0997">Cell inner membrane</keyword>
<evidence type="ECO:0000256" key="3">
    <source>
        <dbReference type="ARBA" id="ARBA00022676"/>
    </source>
</evidence>